<feature type="domain" description="SEC7" evidence="2">
    <location>
        <begin position="521"/>
        <end position="759"/>
    </location>
</feature>
<evidence type="ECO:0000256" key="1">
    <source>
        <dbReference type="SAM" id="MobiDB-lite"/>
    </source>
</evidence>
<feature type="region of interest" description="Disordered" evidence="1">
    <location>
        <begin position="1"/>
        <end position="98"/>
    </location>
</feature>
<dbReference type="Gene3D" id="1.10.1000.11">
    <property type="entry name" value="Arf Nucleotide-binding Site Opener,domain 2"/>
    <property type="match status" value="1"/>
</dbReference>
<dbReference type="Gene3D" id="2.30.29.30">
    <property type="entry name" value="Pleckstrin-homology domain (PH domain)/Phosphotyrosine-binding domain (PTB)"/>
    <property type="match status" value="1"/>
</dbReference>
<evidence type="ECO:0000259" key="2">
    <source>
        <dbReference type="PROSITE" id="PS50190"/>
    </source>
</evidence>
<name>A0A9P6M077_MORAP</name>
<dbReference type="SUPFAM" id="SSF50729">
    <property type="entry name" value="PH domain-like"/>
    <property type="match status" value="1"/>
</dbReference>
<dbReference type="InterPro" id="IPR023394">
    <property type="entry name" value="Sec7_C_sf"/>
</dbReference>
<feature type="region of interest" description="Disordered" evidence="1">
    <location>
        <begin position="359"/>
        <end position="401"/>
    </location>
</feature>
<feature type="region of interest" description="Disordered" evidence="1">
    <location>
        <begin position="197"/>
        <end position="222"/>
    </location>
</feature>
<feature type="region of interest" description="Disordered" evidence="1">
    <location>
        <begin position="276"/>
        <end position="297"/>
    </location>
</feature>
<dbReference type="GO" id="GO:0032012">
    <property type="term" value="P:regulation of ARF protein signal transduction"/>
    <property type="evidence" value="ECO:0007669"/>
    <property type="project" value="InterPro"/>
</dbReference>
<dbReference type="Pfam" id="PF01369">
    <property type="entry name" value="Sec7"/>
    <property type="match status" value="1"/>
</dbReference>
<dbReference type="GO" id="GO:0005085">
    <property type="term" value="F:guanyl-nucleotide exchange factor activity"/>
    <property type="evidence" value="ECO:0007669"/>
    <property type="project" value="InterPro"/>
</dbReference>
<dbReference type="AlphaFoldDB" id="A0A9P6M077"/>
<dbReference type="SUPFAM" id="SSF48425">
    <property type="entry name" value="Sec7 domain"/>
    <property type="match status" value="1"/>
</dbReference>
<gene>
    <name evidence="3" type="ORF">BGZ70_009698</name>
</gene>
<dbReference type="OrthoDB" id="430364at2759"/>
<feature type="compositionally biased region" description="Basic and acidic residues" evidence="1">
    <location>
        <begin position="197"/>
        <end position="218"/>
    </location>
</feature>
<dbReference type="PANTHER" id="PTHR10663:SF395">
    <property type="entry name" value="SEC7 DOMAIN CONTAINING PROTEIN"/>
    <property type="match status" value="1"/>
</dbReference>
<dbReference type="InterPro" id="IPR035999">
    <property type="entry name" value="Sec7_dom_sf"/>
</dbReference>
<dbReference type="Proteomes" id="UP000738359">
    <property type="component" value="Unassembled WGS sequence"/>
</dbReference>
<dbReference type="Gene3D" id="1.10.220.20">
    <property type="match status" value="1"/>
</dbReference>
<organism evidence="3 4">
    <name type="scientific">Mortierella alpina</name>
    <name type="common">Oleaginous fungus</name>
    <name type="synonym">Mortierella renispora</name>
    <dbReference type="NCBI Taxonomy" id="64518"/>
    <lineage>
        <taxon>Eukaryota</taxon>
        <taxon>Fungi</taxon>
        <taxon>Fungi incertae sedis</taxon>
        <taxon>Mucoromycota</taxon>
        <taxon>Mortierellomycotina</taxon>
        <taxon>Mortierellomycetes</taxon>
        <taxon>Mortierellales</taxon>
        <taxon>Mortierellaceae</taxon>
        <taxon>Mortierella</taxon>
    </lineage>
</organism>
<dbReference type="SMART" id="SM00222">
    <property type="entry name" value="Sec7"/>
    <property type="match status" value="1"/>
</dbReference>
<feature type="region of interest" description="Disordered" evidence="1">
    <location>
        <begin position="243"/>
        <end position="264"/>
    </location>
</feature>
<comment type="caution">
    <text evidence="3">The sequence shown here is derived from an EMBL/GenBank/DDBJ whole genome shotgun (WGS) entry which is preliminary data.</text>
</comment>
<dbReference type="InterPro" id="IPR000904">
    <property type="entry name" value="Sec7_dom"/>
</dbReference>
<feature type="region of interest" description="Disordered" evidence="1">
    <location>
        <begin position="309"/>
        <end position="336"/>
    </location>
</feature>
<feature type="compositionally biased region" description="Low complexity" evidence="1">
    <location>
        <begin position="156"/>
        <end position="176"/>
    </location>
</feature>
<feature type="compositionally biased region" description="Polar residues" evidence="1">
    <location>
        <begin position="133"/>
        <end position="155"/>
    </location>
</feature>
<dbReference type="PANTHER" id="PTHR10663">
    <property type="entry name" value="GUANYL-NUCLEOTIDE EXCHANGE FACTOR"/>
    <property type="match status" value="1"/>
</dbReference>
<dbReference type="PROSITE" id="PS50190">
    <property type="entry name" value="SEC7"/>
    <property type="match status" value="1"/>
</dbReference>
<accession>A0A9P6M077</accession>
<evidence type="ECO:0000313" key="4">
    <source>
        <dbReference type="Proteomes" id="UP000738359"/>
    </source>
</evidence>
<feature type="non-terminal residue" evidence="3">
    <location>
        <position position="939"/>
    </location>
</feature>
<evidence type="ECO:0000313" key="3">
    <source>
        <dbReference type="EMBL" id="KAF9956945.1"/>
    </source>
</evidence>
<dbReference type="InterPro" id="IPR011993">
    <property type="entry name" value="PH-like_dom_sf"/>
</dbReference>
<protein>
    <recommendedName>
        <fullName evidence="2">SEC7 domain-containing protein</fullName>
    </recommendedName>
</protein>
<proteinExistence type="predicted"/>
<feature type="region of interest" description="Disordered" evidence="1">
    <location>
        <begin position="118"/>
        <end position="182"/>
    </location>
</feature>
<dbReference type="EMBL" id="JAAAHY010000806">
    <property type="protein sequence ID" value="KAF9956945.1"/>
    <property type="molecule type" value="Genomic_DNA"/>
</dbReference>
<keyword evidence="4" id="KW-1185">Reference proteome</keyword>
<reference evidence="3" key="1">
    <citation type="journal article" date="2020" name="Fungal Divers.">
        <title>Resolving the Mortierellaceae phylogeny through synthesis of multi-gene phylogenetics and phylogenomics.</title>
        <authorList>
            <person name="Vandepol N."/>
            <person name="Liber J."/>
            <person name="Desiro A."/>
            <person name="Na H."/>
            <person name="Kennedy M."/>
            <person name="Barry K."/>
            <person name="Grigoriev I.V."/>
            <person name="Miller A.N."/>
            <person name="O'Donnell K."/>
            <person name="Stajich J.E."/>
            <person name="Bonito G."/>
        </authorList>
    </citation>
    <scope>NUCLEOTIDE SEQUENCE</scope>
    <source>
        <strain evidence="3">CK1249</strain>
    </source>
</reference>
<sequence>MSDSPMQLPPISTAGRPASRARAQLYHSDPIPPSPSQAQFLAEPQSPQLPPSPSHSFDLPRPSRSSTGTLPGSPRASTPKLARMGSGSGGTAERSFQALLKKQPLATVGPSVLQGKVHRHLHPKDAKPRHYLSPTSRSQQYSHHAQLTGHQQLHGSLNGNTSLSQSGSSTQSHSHSPIFGSPAADHARHWIKSVGHHVSDSENEQREGSDQDHEHDSYEDNQQQQWQIDYDHHVAGHVELETDVETEGRMSDNPSLPSWPGKAHPLFNMAAVPQIEQRGSKEQRSGAETQPAAPTTKPFVRIKDQHAVHPLSPAPLSPSSGTSTPRIPQSRSPEMRPQVVLHPSELAHAVDIGSIPPPDLSTVTQPLPPLPAPGQAMSDQSRIKPKHSKQFGPSKKSSRTNLLTVKPAPVSVPAPVLEKRPVSLTNPPRKCIHHGKILQVINTSTVKDRYLFLFSDILLIAKPMSDGHPTIDSRFQVKDVIELKKISLSLTRDKYDSKGGEAGAMGNRKIPPALSEFIHTFDQNPTRALNTFIQKRALHPDPVSVAHLLFKTPEISKTQLASFLSNPANKHVYRAFLDQCQFAGVLLDEGLRTLLGRLSLPERIAAPRVGVAERAVNSVDYLLEEFTKRWYEANVNVVVFDASIAHKLVIAMIVLNAQLHNNEGACLVRDREEVGTLVRPRVGSQPSTPTIPSTPIMESSLADPSALASQQYMSMELEDLTAFPTPSKDSFVEMFQLLDQQRIVPKDTLHNIYFSICHQPLDIDMEKLHSTTTTAESAPAVARKLWPIMMSPSVLPPRLTLKIPSDPISITVPVLNPHFSIHLGGRDLKCEPSVLEFGSHRSQRFKVTGLVPGKKTLTIHPRLMNDKGTPEQYYDLQNLPSKHTIAIERQFMRHTFQISLLNDLGTRRRYLFGTSSAAEKDEWARVLTECLSAAKGQNA</sequence>